<name>A0A8J3IT19_9CHLR</name>
<feature type="compositionally biased region" description="Polar residues" evidence="1">
    <location>
        <begin position="54"/>
        <end position="63"/>
    </location>
</feature>
<keyword evidence="3" id="KW-1185">Reference proteome</keyword>
<dbReference type="AlphaFoldDB" id="A0A8J3IT19"/>
<dbReference type="EMBL" id="BNJK01000002">
    <property type="protein sequence ID" value="GHO98015.1"/>
    <property type="molecule type" value="Genomic_DNA"/>
</dbReference>
<feature type="compositionally biased region" description="Basic and acidic residues" evidence="1">
    <location>
        <begin position="13"/>
        <end position="28"/>
    </location>
</feature>
<dbReference type="Proteomes" id="UP000597444">
    <property type="component" value="Unassembled WGS sequence"/>
</dbReference>
<comment type="caution">
    <text evidence="2">The sequence shown here is derived from an EMBL/GenBank/DDBJ whole genome shotgun (WGS) entry which is preliminary data.</text>
</comment>
<evidence type="ECO:0000256" key="1">
    <source>
        <dbReference type="SAM" id="MobiDB-lite"/>
    </source>
</evidence>
<proteinExistence type="predicted"/>
<feature type="region of interest" description="Disordered" evidence="1">
    <location>
        <begin position="1"/>
        <end position="63"/>
    </location>
</feature>
<sequence length="63" mass="6707">MAGALRLSPLGRWDQETTKRCGESDKRKAPVPAPYHPLSLRVGEGPSLPGTFTGGSNNRANTT</sequence>
<reference evidence="2" key="1">
    <citation type="submission" date="2020-10" db="EMBL/GenBank/DDBJ databases">
        <title>Taxonomic study of unclassified bacteria belonging to the class Ktedonobacteria.</title>
        <authorList>
            <person name="Yabe S."/>
            <person name="Wang C.M."/>
            <person name="Zheng Y."/>
            <person name="Sakai Y."/>
            <person name="Cavaletti L."/>
            <person name="Monciardini P."/>
            <person name="Donadio S."/>
        </authorList>
    </citation>
    <scope>NUCLEOTIDE SEQUENCE</scope>
    <source>
        <strain evidence="2">ID150040</strain>
    </source>
</reference>
<evidence type="ECO:0000313" key="3">
    <source>
        <dbReference type="Proteomes" id="UP000597444"/>
    </source>
</evidence>
<accession>A0A8J3IT19</accession>
<evidence type="ECO:0000313" key="2">
    <source>
        <dbReference type="EMBL" id="GHO98015.1"/>
    </source>
</evidence>
<organism evidence="2 3">
    <name type="scientific">Reticulibacter mediterranei</name>
    <dbReference type="NCBI Taxonomy" id="2778369"/>
    <lineage>
        <taxon>Bacteria</taxon>
        <taxon>Bacillati</taxon>
        <taxon>Chloroflexota</taxon>
        <taxon>Ktedonobacteria</taxon>
        <taxon>Ktedonobacterales</taxon>
        <taxon>Reticulibacteraceae</taxon>
        <taxon>Reticulibacter</taxon>
    </lineage>
</organism>
<gene>
    <name evidence="2" type="ORF">KSF_080630</name>
</gene>
<protein>
    <submittedName>
        <fullName evidence="2">Uncharacterized protein</fullName>
    </submittedName>
</protein>